<dbReference type="Proteomes" id="UP001652680">
    <property type="component" value="Unassembled WGS sequence"/>
</dbReference>
<reference evidence="2" key="3">
    <citation type="submission" date="2025-05" db="UniProtKB">
        <authorList>
            <consortium name="EnsemblMetazoa"/>
        </authorList>
    </citation>
    <scope>IDENTIFICATION</scope>
</reference>
<dbReference type="GeneID" id="108049752"/>
<dbReference type="EnsemblMetazoa" id="XM_017131047.1">
    <property type="protein sequence ID" value="XP_016986536.1"/>
    <property type="gene ID" value="LOC108049752"/>
</dbReference>
<name>A0A6P4FMQ6_DRORH</name>
<dbReference type="AlphaFoldDB" id="A0A6P4FMQ6"/>
<protein>
    <submittedName>
        <fullName evidence="4">Uncharacterized protein LOC108049752</fullName>
    </submittedName>
</protein>
<reference evidence="3" key="1">
    <citation type="journal article" date="2021" name="Elife">
        <title>Highly contiguous assemblies of 101 drosophilid genomes.</title>
        <authorList>
            <person name="Kim B.Y."/>
            <person name="Wang J.R."/>
            <person name="Miller D.E."/>
            <person name="Barmina O."/>
            <person name="Delaney E."/>
            <person name="Thompson A."/>
            <person name="Comeault A.A."/>
            <person name="Peede D."/>
            <person name="D'Agostino E.R."/>
            <person name="Pelaez J."/>
            <person name="Aguilar J.M."/>
            <person name="Haji D."/>
            <person name="Matsunaga T."/>
            <person name="Armstrong E.E."/>
            <person name="Zych M."/>
            <person name="Ogawa Y."/>
            <person name="Stamenkovic-Radak M."/>
            <person name="Jelic M."/>
            <person name="Veselinovic M.S."/>
            <person name="Tanaskovic M."/>
            <person name="Eric P."/>
            <person name="Gao J.J."/>
            <person name="Katoh T.K."/>
            <person name="Toda M.J."/>
            <person name="Watabe H."/>
            <person name="Watada M."/>
            <person name="Davis J.S."/>
            <person name="Moyle L.C."/>
            <person name="Manoli G."/>
            <person name="Bertolini E."/>
            <person name="Kostal V."/>
            <person name="Hawley R.S."/>
            <person name="Takahashi A."/>
            <person name="Jones C.D."/>
            <person name="Price D.K."/>
            <person name="Whiteman N."/>
            <person name="Kopp A."/>
            <person name="Matute D.R."/>
            <person name="Petrov D.A."/>
        </authorList>
    </citation>
    <scope>NUCLEOTIDE SEQUENCE [LARGE SCALE GENOMIC DNA]</scope>
</reference>
<gene>
    <name evidence="4" type="primary">LOC108049752</name>
    <name evidence="2" type="synonym">108049752</name>
</gene>
<sequence length="300" mass="33675">MNMKKNKDDERKDKEPGLSKNLMKPGRNEIEQIANKLKDIKEQKSHFNEIASSLENLVTPVNSKNMTKNTSDTDSKASQVTKDGERPAKTNYVLDDERPSTSAAARLNNARIMMSTKDESMDELVYVDSEANVFVMQPDDNHEFYTENPPTSEEEPNLAMREIVIDDGELIILTGGNGEMVYYPEDTVAIDISDSRVFVVDARDNEVCLMEAAGDRENSDSNNIIEYLPEDSRVPEEEGCQALENEESSKPDERLEAPVEPQNPDENQELVGQPNSGETQEVEIDKLVQSPSHKIDVFST</sequence>
<accession>A0A6P4FMQ6</accession>
<keyword evidence="3" id="KW-1185">Reference proteome</keyword>
<feature type="region of interest" description="Disordered" evidence="1">
    <location>
        <begin position="54"/>
        <end position="101"/>
    </location>
</feature>
<dbReference type="OrthoDB" id="7872580at2759"/>
<reference evidence="4" key="2">
    <citation type="submission" date="2025-04" db="UniProtKB">
        <authorList>
            <consortium name="RefSeq"/>
        </authorList>
    </citation>
    <scope>IDENTIFICATION</scope>
</reference>
<feature type="region of interest" description="Disordered" evidence="1">
    <location>
        <begin position="1"/>
        <end position="29"/>
    </location>
</feature>
<proteinExistence type="predicted"/>
<evidence type="ECO:0000313" key="4">
    <source>
        <dbReference type="RefSeq" id="XP_016986536.1"/>
    </source>
</evidence>
<feature type="compositionally biased region" description="Basic and acidic residues" evidence="1">
    <location>
        <begin position="1"/>
        <end position="17"/>
    </location>
</feature>
<feature type="compositionally biased region" description="Basic and acidic residues" evidence="1">
    <location>
        <begin position="247"/>
        <end position="257"/>
    </location>
</feature>
<organism evidence="4">
    <name type="scientific">Drosophila rhopaloa</name>
    <name type="common">Fruit fly</name>
    <dbReference type="NCBI Taxonomy" id="1041015"/>
    <lineage>
        <taxon>Eukaryota</taxon>
        <taxon>Metazoa</taxon>
        <taxon>Ecdysozoa</taxon>
        <taxon>Arthropoda</taxon>
        <taxon>Hexapoda</taxon>
        <taxon>Insecta</taxon>
        <taxon>Pterygota</taxon>
        <taxon>Neoptera</taxon>
        <taxon>Endopterygota</taxon>
        <taxon>Diptera</taxon>
        <taxon>Brachycera</taxon>
        <taxon>Muscomorpha</taxon>
        <taxon>Ephydroidea</taxon>
        <taxon>Drosophilidae</taxon>
        <taxon>Drosophila</taxon>
        <taxon>Sophophora</taxon>
    </lineage>
</organism>
<evidence type="ECO:0000313" key="3">
    <source>
        <dbReference type="Proteomes" id="UP001652680"/>
    </source>
</evidence>
<feature type="region of interest" description="Disordered" evidence="1">
    <location>
        <begin position="231"/>
        <end position="300"/>
    </location>
</feature>
<evidence type="ECO:0000313" key="2">
    <source>
        <dbReference type="EnsemblMetazoa" id="XP_016986536.1"/>
    </source>
</evidence>
<dbReference type="RefSeq" id="XP_016986536.1">
    <property type="nucleotide sequence ID" value="XM_017131047.1"/>
</dbReference>
<feature type="compositionally biased region" description="Polar residues" evidence="1">
    <location>
        <begin position="54"/>
        <end position="81"/>
    </location>
</feature>
<evidence type="ECO:0000256" key="1">
    <source>
        <dbReference type="SAM" id="MobiDB-lite"/>
    </source>
</evidence>